<dbReference type="EMBL" id="AK230179">
    <property type="protein sequence ID" value="BAF01988.1"/>
    <property type="molecule type" value="mRNA"/>
</dbReference>
<proteinExistence type="evidence at transcript level"/>
<protein>
    <submittedName>
        <fullName evidence="1">Uncharacterized protein</fullName>
    </submittedName>
</protein>
<dbReference type="AlphaFoldDB" id="Q0WLL9"/>
<name>Q0WLL9_ARATH</name>
<evidence type="ECO:0000313" key="1">
    <source>
        <dbReference type="EMBL" id="BAF01988.1"/>
    </source>
</evidence>
<organism evidence="1">
    <name type="scientific">Arabidopsis thaliana</name>
    <name type="common">Mouse-ear cress</name>
    <dbReference type="NCBI Taxonomy" id="3702"/>
    <lineage>
        <taxon>Eukaryota</taxon>
        <taxon>Viridiplantae</taxon>
        <taxon>Streptophyta</taxon>
        <taxon>Embryophyta</taxon>
        <taxon>Tracheophyta</taxon>
        <taxon>Spermatophyta</taxon>
        <taxon>Magnoliopsida</taxon>
        <taxon>eudicotyledons</taxon>
        <taxon>Gunneridae</taxon>
        <taxon>Pentapetalae</taxon>
        <taxon>rosids</taxon>
        <taxon>malvids</taxon>
        <taxon>Brassicales</taxon>
        <taxon>Brassicaceae</taxon>
        <taxon>Camelineae</taxon>
        <taxon>Arabidopsis</taxon>
    </lineage>
</organism>
<sequence>MFTWFTDRLRLGNIFKRFTFRFFDAESCLNRIIRNFHFHFHGL</sequence>
<accession>Q0WLL9</accession>
<reference evidence="1" key="1">
    <citation type="submission" date="2006-07" db="EMBL/GenBank/DDBJ databases">
        <title>Large-scale analysis of RIKEN Arabidopsis full-length (RAFL) cDNAs.</title>
        <authorList>
            <person name="Totoki Y."/>
            <person name="Seki M."/>
            <person name="Ishida J."/>
            <person name="Nakajima M."/>
            <person name="Enju A."/>
            <person name="Morosawa T."/>
            <person name="Kamiya A."/>
            <person name="Narusaka M."/>
            <person name="Shin-i T."/>
            <person name="Nakagawa M."/>
            <person name="Sakamoto N."/>
            <person name="Oishi K."/>
            <person name="Kohara Y."/>
            <person name="Kobayashi M."/>
            <person name="Toyoda A."/>
            <person name="Sakaki Y."/>
            <person name="Sakurai T."/>
            <person name="Iida K."/>
            <person name="Akiyama K."/>
            <person name="Satou M."/>
            <person name="Toyoda T."/>
            <person name="Konagaya A."/>
            <person name="Carninci P."/>
            <person name="Kawai J."/>
            <person name="Hayashizaki Y."/>
            <person name="Shinozaki K."/>
        </authorList>
    </citation>
    <scope>NUCLEOTIDE SEQUENCE</scope>
</reference>